<reference evidence="2" key="1">
    <citation type="journal article" date="2019" name="Environ. Microbiol.">
        <title>Fungal ecological strategies reflected in gene transcription - a case study of two litter decomposers.</title>
        <authorList>
            <person name="Barbi F."/>
            <person name="Kohler A."/>
            <person name="Barry K."/>
            <person name="Baskaran P."/>
            <person name="Daum C."/>
            <person name="Fauchery L."/>
            <person name="Ihrmark K."/>
            <person name="Kuo A."/>
            <person name="LaButti K."/>
            <person name="Lipzen A."/>
            <person name="Morin E."/>
            <person name="Grigoriev I.V."/>
            <person name="Henrissat B."/>
            <person name="Lindahl B."/>
            <person name="Martin F."/>
        </authorList>
    </citation>
    <scope>NUCLEOTIDE SEQUENCE</scope>
    <source>
        <strain evidence="2">JB14</strain>
    </source>
</reference>
<accession>A0A6A4GVZ3</accession>
<dbReference type="Proteomes" id="UP000799118">
    <property type="component" value="Unassembled WGS sequence"/>
</dbReference>
<dbReference type="EMBL" id="ML769706">
    <property type="protein sequence ID" value="KAE9389227.1"/>
    <property type="molecule type" value="Genomic_DNA"/>
</dbReference>
<sequence>MRNNFADLMLFGTLTFSSIPSTQMPSSSPHIDISSEKDDKEDVSAPANNLQNGPDSGWLVGTRRGDTGAGSWGEPGAWNQSRRNSWDPRNAEDNPFPNGALVDSSLNHVREDIRMAPLTWHGRSDHPAHLDHEESGTWAQLQLHACSVIELRLASVEKDLAACKLERTRRSQEADRLLDAYHCAVDERREVERVVEKLEETSQLLHDLRSIALAFFPPPT</sequence>
<evidence type="ECO:0000256" key="1">
    <source>
        <dbReference type="SAM" id="MobiDB-lite"/>
    </source>
</evidence>
<organism evidence="2 3">
    <name type="scientific">Gymnopus androsaceus JB14</name>
    <dbReference type="NCBI Taxonomy" id="1447944"/>
    <lineage>
        <taxon>Eukaryota</taxon>
        <taxon>Fungi</taxon>
        <taxon>Dikarya</taxon>
        <taxon>Basidiomycota</taxon>
        <taxon>Agaricomycotina</taxon>
        <taxon>Agaricomycetes</taxon>
        <taxon>Agaricomycetidae</taxon>
        <taxon>Agaricales</taxon>
        <taxon>Marasmiineae</taxon>
        <taxon>Omphalotaceae</taxon>
        <taxon>Gymnopus</taxon>
    </lineage>
</organism>
<feature type="region of interest" description="Disordered" evidence="1">
    <location>
        <begin position="18"/>
        <end position="93"/>
    </location>
</feature>
<gene>
    <name evidence="2" type="ORF">BT96DRAFT_1003443</name>
</gene>
<keyword evidence="3" id="KW-1185">Reference proteome</keyword>
<protein>
    <submittedName>
        <fullName evidence="2">Uncharacterized protein</fullName>
    </submittedName>
</protein>
<feature type="compositionally biased region" description="Basic and acidic residues" evidence="1">
    <location>
        <begin position="33"/>
        <end position="43"/>
    </location>
</feature>
<feature type="compositionally biased region" description="Low complexity" evidence="1">
    <location>
        <begin position="18"/>
        <end position="29"/>
    </location>
</feature>
<dbReference type="OrthoDB" id="3068022at2759"/>
<name>A0A6A4GVZ3_9AGAR</name>
<evidence type="ECO:0000313" key="2">
    <source>
        <dbReference type="EMBL" id="KAE9389227.1"/>
    </source>
</evidence>
<proteinExistence type="predicted"/>
<evidence type="ECO:0000313" key="3">
    <source>
        <dbReference type="Proteomes" id="UP000799118"/>
    </source>
</evidence>
<dbReference type="AlphaFoldDB" id="A0A6A4GVZ3"/>